<protein>
    <submittedName>
        <fullName evidence="1">Uncharacterized protein</fullName>
    </submittedName>
</protein>
<reference evidence="1 2" key="1">
    <citation type="submission" date="2019-05" db="EMBL/GenBank/DDBJ databases">
        <title>Another draft genome of Portunus trituberculatus and its Hox gene families provides insights of decapod evolution.</title>
        <authorList>
            <person name="Jeong J.-H."/>
            <person name="Song I."/>
            <person name="Kim S."/>
            <person name="Choi T."/>
            <person name="Kim D."/>
            <person name="Ryu S."/>
            <person name="Kim W."/>
        </authorList>
    </citation>
    <scope>NUCLEOTIDE SEQUENCE [LARGE SCALE GENOMIC DNA]</scope>
    <source>
        <tissue evidence="1">Muscle</tissue>
    </source>
</reference>
<organism evidence="1 2">
    <name type="scientific">Portunus trituberculatus</name>
    <name type="common">Swimming crab</name>
    <name type="synonym">Neptunus trituberculatus</name>
    <dbReference type="NCBI Taxonomy" id="210409"/>
    <lineage>
        <taxon>Eukaryota</taxon>
        <taxon>Metazoa</taxon>
        <taxon>Ecdysozoa</taxon>
        <taxon>Arthropoda</taxon>
        <taxon>Crustacea</taxon>
        <taxon>Multicrustacea</taxon>
        <taxon>Malacostraca</taxon>
        <taxon>Eumalacostraca</taxon>
        <taxon>Eucarida</taxon>
        <taxon>Decapoda</taxon>
        <taxon>Pleocyemata</taxon>
        <taxon>Brachyura</taxon>
        <taxon>Eubrachyura</taxon>
        <taxon>Portunoidea</taxon>
        <taxon>Portunidae</taxon>
        <taxon>Portuninae</taxon>
        <taxon>Portunus</taxon>
    </lineage>
</organism>
<gene>
    <name evidence="1" type="ORF">E2C01_098450</name>
</gene>
<evidence type="ECO:0000313" key="2">
    <source>
        <dbReference type="Proteomes" id="UP000324222"/>
    </source>
</evidence>
<keyword evidence="2" id="KW-1185">Reference proteome</keyword>
<proteinExistence type="predicted"/>
<dbReference type="AlphaFoldDB" id="A0A5B7KE86"/>
<evidence type="ECO:0000313" key="1">
    <source>
        <dbReference type="EMBL" id="MPD02845.1"/>
    </source>
</evidence>
<comment type="caution">
    <text evidence="1">The sequence shown here is derived from an EMBL/GenBank/DDBJ whole genome shotgun (WGS) entry which is preliminary data.</text>
</comment>
<accession>A0A5B7KE86</accession>
<name>A0A5B7KE86_PORTR</name>
<sequence length="86" mass="9930">MLAGVLQEFMEPLSRLRHAQHQRTRIHLCSVLAQHPHARTCQYLASKAHLCNMKYYMRLLGTSSISTKFKASRSVRKHVQGRDAKL</sequence>
<dbReference type="Proteomes" id="UP000324222">
    <property type="component" value="Unassembled WGS sequence"/>
</dbReference>
<dbReference type="EMBL" id="VSRR010133362">
    <property type="protein sequence ID" value="MPD02845.1"/>
    <property type="molecule type" value="Genomic_DNA"/>
</dbReference>